<keyword evidence="2" id="KW-1185">Reference proteome</keyword>
<dbReference type="Proteomes" id="UP001162164">
    <property type="component" value="Unassembled WGS sequence"/>
</dbReference>
<name>A0ABQ9JIS1_9CUCU</name>
<protein>
    <submittedName>
        <fullName evidence="1">Uncharacterized protein</fullName>
    </submittedName>
</protein>
<proteinExistence type="predicted"/>
<evidence type="ECO:0000313" key="1">
    <source>
        <dbReference type="EMBL" id="KAJ8978111.1"/>
    </source>
</evidence>
<accession>A0ABQ9JIS1</accession>
<sequence>MPRRCCIPGCNVLRISFVDAGPDVYEYPSENSLLLDDSPSSPSPAQIGHTVPNLSGSTLANYTPKAMEEFQPGITRCVQQSIPAKPDVAEIEVTAELILEEIDKPFSSGTNADILF</sequence>
<evidence type="ECO:0000313" key="2">
    <source>
        <dbReference type="Proteomes" id="UP001162164"/>
    </source>
</evidence>
<gene>
    <name evidence="1" type="ORF">NQ317_015921</name>
</gene>
<dbReference type="EMBL" id="JAPWTJ010000472">
    <property type="protein sequence ID" value="KAJ8978111.1"/>
    <property type="molecule type" value="Genomic_DNA"/>
</dbReference>
<reference evidence="1" key="1">
    <citation type="journal article" date="2023" name="Insect Mol. Biol.">
        <title>Genome sequencing provides insights into the evolution of gene families encoding plant cell wall-degrading enzymes in longhorned beetles.</title>
        <authorList>
            <person name="Shin N.R."/>
            <person name="Okamura Y."/>
            <person name="Kirsch R."/>
            <person name="Pauchet Y."/>
        </authorList>
    </citation>
    <scope>NUCLEOTIDE SEQUENCE</scope>
    <source>
        <strain evidence="1">MMC_N1</strain>
    </source>
</reference>
<organism evidence="1 2">
    <name type="scientific">Molorchus minor</name>
    <dbReference type="NCBI Taxonomy" id="1323400"/>
    <lineage>
        <taxon>Eukaryota</taxon>
        <taxon>Metazoa</taxon>
        <taxon>Ecdysozoa</taxon>
        <taxon>Arthropoda</taxon>
        <taxon>Hexapoda</taxon>
        <taxon>Insecta</taxon>
        <taxon>Pterygota</taxon>
        <taxon>Neoptera</taxon>
        <taxon>Endopterygota</taxon>
        <taxon>Coleoptera</taxon>
        <taxon>Polyphaga</taxon>
        <taxon>Cucujiformia</taxon>
        <taxon>Chrysomeloidea</taxon>
        <taxon>Cerambycidae</taxon>
        <taxon>Lamiinae</taxon>
        <taxon>Monochamini</taxon>
        <taxon>Molorchus</taxon>
    </lineage>
</organism>
<comment type="caution">
    <text evidence="1">The sequence shown here is derived from an EMBL/GenBank/DDBJ whole genome shotgun (WGS) entry which is preliminary data.</text>
</comment>